<name>A0A497XSE2_9AQUI</name>
<dbReference type="Proteomes" id="UP000267841">
    <property type="component" value="Unassembled WGS sequence"/>
</dbReference>
<evidence type="ECO:0000313" key="2">
    <source>
        <dbReference type="Proteomes" id="UP000267841"/>
    </source>
</evidence>
<protein>
    <submittedName>
        <fullName evidence="1">Uncharacterized protein</fullName>
    </submittedName>
</protein>
<organism evidence="1 2">
    <name type="scientific">Hydrogenivirga caldilitoris</name>
    <dbReference type="NCBI Taxonomy" id="246264"/>
    <lineage>
        <taxon>Bacteria</taxon>
        <taxon>Pseudomonadati</taxon>
        <taxon>Aquificota</taxon>
        <taxon>Aquificia</taxon>
        <taxon>Aquificales</taxon>
        <taxon>Aquificaceae</taxon>
        <taxon>Hydrogenivirga</taxon>
    </lineage>
</organism>
<dbReference type="RefSeq" id="WP_121011716.1">
    <property type="nucleotide sequence ID" value="NZ_RCCJ01000001.1"/>
</dbReference>
<comment type="caution">
    <text evidence="1">The sequence shown here is derived from an EMBL/GenBank/DDBJ whole genome shotgun (WGS) entry which is preliminary data.</text>
</comment>
<proteinExistence type="predicted"/>
<sequence length="76" mass="8436">MRGKITVLTAALVIGVMPSLGKDPFMNKENAVGYIVIDNQGMPEKYLVLESKDEGVKLIRTEYEPKEVLKQGGKKK</sequence>
<gene>
    <name evidence="1" type="ORF">BCF55_1308</name>
</gene>
<dbReference type="EMBL" id="RCCJ01000001">
    <property type="protein sequence ID" value="RLJ71019.1"/>
    <property type="molecule type" value="Genomic_DNA"/>
</dbReference>
<reference evidence="1 2" key="1">
    <citation type="submission" date="2018-10" db="EMBL/GenBank/DDBJ databases">
        <title>Genomic Encyclopedia of Archaeal and Bacterial Type Strains, Phase II (KMG-II): from individual species to whole genera.</title>
        <authorList>
            <person name="Goeker M."/>
        </authorList>
    </citation>
    <scope>NUCLEOTIDE SEQUENCE [LARGE SCALE GENOMIC DNA]</scope>
    <source>
        <strain evidence="1 2">DSM 16510</strain>
    </source>
</reference>
<evidence type="ECO:0000313" key="1">
    <source>
        <dbReference type="EMBL" id="RLJ71019.1"/>
    </source>
</evidence>
<accession>A0A497XSE2</accession>
<keyword evidence="2" id="KW-1185">Reference proteome</keyword>
<dbReference type="AlphaFoldDB" id="A0A497XSE2"/>